<evidence type="ECO:0000313" key="1">
    <source>
        <dbReference type="EMBL" id="PNT62582.1"/>
    </source>
</evidence>
<dbReference type="AlphaFoldDB" id="A0A2K2CKM7"/>
<sequence length="132" mass="14558">MAGGSEVVPCLVINPAISDKAPNQSMIAQNDFSCDFAFQDNGGQADINPPLIVQDSFSTPKKRTSSGPFCGSSCTPECDDNLKPAVGMTFENMEAVEKYYKAYAHKVGFSVKKRLGFQSEMDRRGLHQIQWW</sequence>
<evidence type="ECO:0000313" key="3">
    <source>
        <dbReference type="Proteomes" id="UP000008810"/>
    </source>
</evidence>
<dbReference type="KEGG" id="bdi:112268921"/>
<proteinExistence type="predicted"/>
<keyword evidence="3" id="KW-1185">Reference proteome</keyword>
<gene>
    <name evidence="2" type="primary">LOC112268921</name>
    <name evidence="1" type="ORF">BRADI_4g05474v3</name>
</gene>
<reference evidence="1 2" key="1">
    <citation type="journal article" date="2010" name="Nature">
        <title>Genome sequencing and analysis of the model grass Brachypodium distachyon.</title>
        <authorList>
            <consortium name="International Brachypodium Initiative"/>
        </authorList>
    </citation>
    <scope>NUCLEOTIDE SEQUENCE [LARGE SCALE GENOMIC DNA]</scope>
    <source>
        <strain evidence="1 2">Bd21</strain>
    </source>
</reference>
<dbReference type="EMBL" id="CM000883">
    <property type="protein sequence ID" value="PNT62582.1"/>
    <property type="molecule type" value="Genomic_DNA"/>
</dbReference>
<reference evidence="2" key="3">
    <citation type="submission" date="2018-08" db="UniProtKB">
        <authorList>
            <consortium name="EnsemblPlants"/>
        </authorList>
    </citation>
    <scope>IDENTIFICATION</scope>
    <source>
        <strain evidence="2">cv. Bd21</strain>
    </source>
</reference>
<dbReference type="PANTHER" id="PTHR46328">
    <property type="entry name" value="FAR-RED IMPAIRED RESPONSIVE (FAR1) FAMILY PROTEIN-RELATED"/>
    <property type="match status" value="1"/>
</dbReference>
<dbReference type="Proteomes" id="UP000008810">
    <property type="component" value="Chromosome 4"/>
</dbReference>
<dbReference type="PANTHER" id="PTHR46328:SF30">
    <property type="entry name" value="OS04G0641500 PROTEIN"/>
    <property type="match status" value="1"/>
</dbReference>
<accession>A0A2K2CKM7</accession>
<reference evidence="1" key="2">
    <citation type="submission" date="2017-06" db="EMBL/GenBank/DDBJ databases">
        <title>WGS assembly of Brachypodium distachyon.</title>
        <authorList>
            <consortium name="The International Brachypodium Initiative"/>
            <person name="Lucas S."/>
            <person name="Harmon-Smith M."/>
            <person name="Lail K."/>
            <person name="Tice H."/>
            <person name="Grimwood J."/>
            <person name="Bruce D."/>
            <person name="Barry K."/>
            <person name="Shu S."/>
            <person name="Lindquist E."/>
            <person name="Wang M."/>
            <person name="Pitluck S."/>
            <person name="Vogel J.P."/>
            <person name="Garvin D.F."/>
            <person name="Mockler T.C."/>
            <person name="Schmutz J."/>
            <person name="Rokhsar D."/>
            <person name="Bevan M.W."/>
        </authorList>
    </citation>
    <scope>NUCLEOTIDE SEQUENCE</scope>
    <source>
        <strain evidence="1">Bd21</strain>
    </source>
</reference>
<dbReference type="EnsemblPlants" id="PNT62582">
    <property type="protein sequence ID" value="PNT62582"/>
    <property type="gene ID" value="BRADI_4g05474v3"/>
</dbReference>
<dbReference type="OrthoDB" id="691593at2759"/>
<dbReference type="RefSeq" id="XP_024310968.1">
    <property type="nucleotide sequence ID" value="XM_024455200.1"/>
</dbReference>
<organism evidence="1">
    <name type="scientific">Brachypodium distachyon</name>
    <name type="common">Purple false brome</name>
    <name type="synonym">Trachynia distachya</name>
    <dbReference type="NCBI Taxonomy" id="15368"/>
    <lineage>
        <taxon>Eukaryota</taxon>
        <taxon>Viridiplantae</taxon>
        <taxon>Streptophyta</taxon>
        <taxon>Embryophyta</taxon>
        <taxon>Tracheophyta</taxon>
        <taxon>Spermatophyta</taxon>
        <taxon>Magnoliopsida</taxon>
        <taxon>Liliopsida</taxon>
        <taxon>Poales</taxon>
        <taxon>Poaceae</taxon>
        <taxon>BOP clade</taxon>
        <taxon>Pooideae</taxon>
        <taxon>Stipodae</taxon>
        <taxon>Brachypodieae</taxon>
        <taxon>Brachypodium</taxon>
    </lineage>
</organism>
<name>A0A2K2CKM7_BRADI</name>
<evidence type="ECO:0000313" key="2">
    <source>
        <dbReference type="EnsemblPlants" id="PNT62582"/>
    </source>
</evidence>
<protein>
    <submittedName>
        <fullName evidence="1 2">Uncharacterized protein</fullName>
    </submittedName>
</protein>
<dbReference type="GeneID" id="112268921"/>
<dbReference type="Gramene" id="PNT62582">
    <property type="protein sequence ID" value="PNT62582"/>
    <property type="gene ID" value="BRADI_4g05474v3"/>
</dbReference>